<evidence type="ECO:0000259" key="5">
    <source>
        <dbReference type="PROSITE" id="PS51186"/>
    </source>
</evidence>
<dbReference type="GO" id="GO:1990189">
    <property type="term" value="F:protein N-terminal-serine acetyltransferase activity"/>
    <property type="evidence" value="ECO:0007669"/>
    <property type="project" value="TreeGrafter"/>
</dbReference>
<evidence type="ECO:0000256" key="4">
    <source>
        <dbReference type="SAM" id="MobiDB-lite"/>
    </source>
</evidence>
<dbReference type="GO" id="GO:1990190">
    <property type="term" value="F:protein-N-terminal-glutamate acetyltransferase activity"/>
    <property type="evidence" value="ECO:0007669"/>
    <property type="project" value="TreeGrafter"/>
</dbReference>
<evidence type="ECO:0000256" key="1">
    <source>
        <dbReference type="ARBA" id="ARBA00022679"/>
    </source>
</evidence>
<dbReference type="GO" id="GO:0031415">
    <property type="term" value="C:NatA complex"/>
    <property type="evidence" value="ECO:0007669"/>
    <property type="project" value="InterPro"/>
</dbReference>
<gene>
    <name evidence="6" type="ORF">EZS28_011136</name>
</gene>
<organism evidence="6 7">
    <name type="scientific">Streblomastix strix</name>
    <dbReference type="NCBI Taxonomy" id="222440"/>
    <lineage>
        <taxon>Eukaryota</taxon>
        <taxon>Metamonada</taxon>
        <taxon>Preaxostyla</taxon>
        <taxon>Oxymonadida</taxon>
        <taxon>Streblomastigidae</taxon>
        <taxon>Streblomastix</taxon>
    </lineage>
</organism>
<comment type="caution">
    <text evidence="6">The sequence shown here is derived from an EMBL/GenBank/DDBJ whole genome shotgun (WGS) entry which is preliminary data.</text>
</comment>
<evidence type="ECO:0000256" key="2">
    <source>
        <dbReference type="ARBA" id="ARBA00023315"/>
    </source>
</evidence>
<dbReference type="InterPro" id="IPR000182">
    <property type="entry name" value="GNAT_dom"/>
</dbReference>
<dbReference type="PROSITE" id="PS51186">
    <property type="entry name" value="GNAT"/>
    <property type="match status" value="1"/>
</dbReference>
<dbReference type="PANTHER" id="PTHR23091">
    <property type="entry name" value="N-TERMINAL ACETYLTRANSFERASE"/>
    <property type="match status" value="1"/>
</dbReference>
<evidence type="ECO:0000313" key="6">
    <source>
        <dbReference type="EMBL" id="KAA6393337.1"/>
    </source>
</evidence>
<keyword evidence="2 6" id="KW-0012">Acyltransferase</keyword>
<dbReference type="Proteomes" id="UP000324800">
    <property type="component" value="Unassembled WGS sequence"/>
</dbReference>
<protein>
    <submittedName>
        <fullName evidence="6">Putative acyl-CoA N-acyltransferase</fullName>
    </submittedName>
</protein>
<keyword evidence="1 6" id="KW-0808">Transferase</keyword>
<sequence>MADCRQSTLVDIVQIQNCNLHNLPENYSMRFYLFHYLVNPETTRCAVLPGTNKICGYVMSKIEEQVQNKKEDPHGNVTSVSVLRTHRKMGLATTLMKSVLRSLAEIYDSPYCTLHVRKSNEAAKHLYHCTLGYEVDEVVRSYFADGEDAYYMKVPTKREQFKHVCPEIEQLREVFRQKKAAEKELEKEKQGDGKGGLLSAAKRRKKK</sequence>
<dbReference type="OrthoDB" id="25586at2759"/>
<comment type="similarity">
    <text evidence="3">Belongs to the acetyltransferase family. ARD1 subfamily.</text>
</comment>
<dbReference type="Gene3D" id="3.40.630.30">
    <property type="match status" value="1"/>
</dbReference>
<dbReference type="AlphaFoldDB" id="A0A5J4WED5"/>
<dbReference type="SUPFAM" id="SSF55729">
    <property type="entry name" value="Acyl-CoA N-acyltransferases (Nat)"/>
    <property type="match status" value="1"/>
</dbReference>
<dbReference type="CDD" id="cd04301">
    <property type="entry name" value="NAT_SF"/>
    <property type="match status" value="1"/>
</dbReference>
<dbReference type="InterPro" id="IPR045047">
    <property type="entry name" value="Ard1-like"/>
</dbReference>
<accession>A0A5J4WED5</accession>
<reference evidence="6 7" key="1">
    <citation type="submission" date="2019-03" db="EMBL/GenBank/DDBJ databases">
        <title>Single cell metagenomics reveals metabolic interactions within the superorganism composed of flagellate Streblomastix strix and complex community of Bacteroidetes bacteria on its surface.</title>
        <authorList>
            <person name="Treitli S.C."/>
            <person name="Kolisko M."/>
            <person name="Husnik F."/>
            <person name="Keeling P."/>
            <person name="Hampl V."/>
        </authorList>
    </citation>
    <scope>NUCLEOTIDE SEQUENCE [LARGE SCALE GENOMIC DNA]</scope>
    <source>
        <strain evidence="6">ST1C</strain>
    </source>
</reference>
<name>A0A5J4WED5_9EUKA</name>
<evidence type="ECO:0000313" key="7">
    <source>
        <dbReference type="Proteomes" id="UP000324800"/>
    </source>
</evidence>
<feature type="domain" description="N-acetyltransferase" evidence="5">
    <location>
        <begin position="2"/>
        <end position="157"/>
    </location>
</feature>
<dbReference type="PANTHER" id="PTHR23091:SF4">
    <property type="entry name" value="N-TERMINAL AMINO-ACID N(ALPHA)-ACETYLTRANSFERASE NATA"/>
    <property type="match status" value="1"/>
</dbReference>
<dbReference type="EMBL" id="SNRW01002262">
    <property type="protein sequence ID" value="KAA6393337.1"/>
    <property type="molecule type" value="Genomic_DNA"/>
</dbReference>
<feature type="compositionally biased region" description="Basic and acidic residues" evidence="4">
    <location>
        <begin position="182"/>
        <end position="192"/>
    </location>
</feature>
<evidence type="ECO:0000256" key="3">
    <source>
        <dbReference type="ARBA" id="ARBA00025786"/>
    </source>
</evidence>
<dbReference type="Pfam" id="PF00583">
    <property type="entry name" value="Acetyltransf_1"/>
    <property type="match status" value="1"/>
</dbReference>
<feature type="region of interest" description="Disordered" evidence="4">
    <location>
        <begin position="182"/>
        <end position="207"/>
    </location>
</feature>
<dbReference type="InterPro" id="IPR016181">
    <property type="entry name" value="Acyl_CoA_acyltransferase"/>
</dbReference>
<proteinExistence type="inferred from homology"/>